<gene>
    <name evidence="2" type="ORF">HLUCCA11_10215</name>
</gene>
<feature type="domain" description="Glycosyltransferase 2-like" evidence="1">
    <location>
        <begin position="44"/>
        <end position="167"/>
    </location>
</feature>
<reference evidence="2 3" key="1">
    <citation type="submission" date="2015-09" db="EMBL/GenBank/DDBJ databases">
        <title>Identification and resolution of microdiversity through metagenomic sequencing of parallel consortia.</title>
        <authorList>
            <person name="Nelson W.C."/>
            <person name="Romine M.F."/>
            <person name="Lindemann S.R."/>
        </authorList>
    </citation>
    <scope>NUCLEOTIDE SEQUENCE [LARGE SCALE GENOMIC DNA]</scope>
    <source>
        <strain evidence="2">Ana</strain>
    </source>
</reference>
<protein>
    <submittedName>
        <fullName evidence="2">Family 2 glycosyl transferase</fullName>
    </submittedName>
</protein>
<comment type="caution">
    <text evidence="2">The sequence shown here is derived from an EMBL/GenBank/DDBJ whole genome shotgun (WGS) entry which is preliminary data.</text>
</comment>
<dbReference type="PANTHER" id="PTHR43685">
    <property type="entry name" value="GLYCOSYLTRANSFERASE"/>
    <property type="match status" value="1"/>
</dbReference>
<dbReference type="CDD" id="cd00761">
    <property type="entry name" value="Glyco_tranf_GTA_type"/>
    <property type="match status" value="1"/>
</dbReference>
<dbReference type="SUPFAM" id="SSF53448">
    <property type="entry name" value="Nucleotide-diphospho-sugar transferases"/>
    <property type="match status" value="1"/>
</dbReference>
<proteinExistence type="predicted"/>
<dbReference type="PANTHER" id="PTHR43685:SF3">
    <property type="entry name" value="SLR2126 PROTEIN"/>
    <property type="match status" value="1"/>
</dbReference>
<dbReference type="PATRIC" id="fig|1666911.3.peg.5373"/>
<name>A0A0P8BNZ7_9CYAN</name>
<dbReference type="Proteomes" id="UP000050465">
    <property type="component" value="Unassembled WGS sequence"/>
</dbReference>
<dbReference type="InterPro" id="IPR029044">
    <property type="entry name" value="Nucleotide-diphossugar_trans"/>
</dbReference>
<evidence type="ECO:0000313" key="3">
    <source>
        <dbReference type="Proteomes" id="UP000050465"/>
    </source>
</evidence>
<dbReference type="EMBL" id="LJZR01000011">
    <property type="protein sequence ID" value="KPQ35615.1"/>
    <property type="molecule type" value="Genomic_DNA"/>
</dbReference>
<dbReference type="NCBIfam" id="NF038302">
    <property type="entry name" value="EPS_HpsE"/>
    <property type="match status" value="1"/>
</dbReference>
<dbReference type="InterPro" id="IPR050834">
    <property type="entry name" value="Glycosyltransf_2"/>
</dbReference>
<dbReference type="Pfam" id="PF00535">
    <property type="entry name" value="Glycos_transf_2"/>
    <property type="match status" value="1"/>
</dbReference>
<organism evidence="2 3">
    <name type="scientific">Phormidesmis priestleyi Ana</name>
    <dbReference type="NCBI Taxonomy" id="1666911"/>
    <lineage>
        <taxon>Bacteria</taxon>
        <taxon>Bacillati</taxon>
        <taxon>Cyanobacteriota</taxon>
        <taxon>Cyanophyceae</taxon>
        <taxon>Leptolyngbyales</taxon>
        <taxon>Leptolyngbyaceae</taxon>
        <taxon>Phormidesmis</taxon>
    </lineage>
</organism>
<evidence type="ECO:0000259" key="1">
    <source>
        <dbReference type="Pfam" id="PF00535"/>
    </source>
</evidence>
<dbReference type="AlphaFoldDB" id="A0A0P8BNZ7"/>
<dbReference type="GO" id="GO:0016740">
    <property type="term" value="F:transferase activity"/>
    <property type="evidence" value="ECO:0007669"/>
    <property type="project" value="UniProtKB-KW"/>
</dbReference>
<evidence type="ECO:0000313" key="2">
    <source>
        <dbReference type="EMBL" id="KPQ35615.1"/>
    </source>
</evidence>
<sequence length="382" mass="43572">MTALSPTVPDSALAPFLDRRFQRLQGLRPIFRRLFPDRVALDFTVVIITYNGAQRVGAVLDRLRCQIGVDDLSWEIIVVDNNSSDDTQAVIQRYQANWPAAIPLRYEFEPQQGTGFARQHGIEVANSPLVGYLDDDTLPWINWIRSAYLFGQQHPDVGVFGSRIRGKFAIAPPPNFERIAAFLALTERGATPIPYSPEAKILPPGAGLVVRRQAWLENVPTVLTLSQKFGARDAGEDLEVVLRIQQAGWPVWYNARMLLYHEIPDSRLTRQYLVTLCKGIGLSRYHTRMLSFAAWQRPFMVLPYAANDIKKIIRHMLRYRHQVITDTVTASEMMLYAASLVSPIYSWYRIWNTLCQSMGNKISETTHQKLSARLFKRTVAQR</sequence>
<dbReference type="Gene3D" id="3.90.550.10">
    <property type="entry name" value="Spore Coat Polysaccharide Biosynthesis Protein SpsA, Chain A"/>
    <property type="match status" value="1"/>
</dbReference>
<dbReference type="InterPro" id="IPR001173">
    <property type="entry name" value="Glyco_trans_2-like"/>
</dbReference>
<accession>A0A0P8BNZ7</accession>
<dbReference type="STRING" id="1666911.HLUCCA11_10215"/>
<keyword evidence="2" id="KW-0808">Transferase</keyword>